<proteinExistence type="predicted"/>
<dbReference type="Proteomes" id="UP001159641">
    <property type="component" value="Unassembled WGS sequence"/>
</dbReference>
<sequence>MAYLNGFCRHLLVQVDNGPTMTLTATEETDGLEFCPLSGAAMGGRAEWVLRLNSGGALALVTGGISESSPRQLGEPLNGGPVVSSFASGGEVRGFPPKEQLPPLHAKLRHQDQATSPMDTLFPCDWQGLFHDAFFSSTQNPITCCASLVMGGLKRWQIFFD</sequence>
<protein>
    <submittedName>
        <fullName evidence="1">Uncharacterized protein</fullName>
    </submittedName>
</protein>
<keyword evidence="2" id="KW-1185">Reference proteome</keyword>
<evidence type="ECO:0000313" key="1">
    <source>
        <dbReference type="EMBL" id="KAJ8786811.1"/>
    </source>
</evidence>
<dbReference type="EMBL" id="JAIQCJ010001950">
    <property type="protein sequence ID" value="KAJ8786811.1"/>
    <property type="molecule type" value="Genomic_DNA"/>
</dbReference>
<dbReference type="AlphaFoldDB" id="A0AB34H572"/>
<gene>
    <name evidence="1" type="ORF">J1605_023372</name>
</gene>
<comment type="caution">
    <text evidence="1">The sequence shown here is derived from an EMBL/GenBank/DDBJ whole genome shotgun (WGS) entry which is preliminary data.</text>
</comment>
<reference evidence="1 2" key="1">
    <citation type="submission" date="2022-11" db="EMBL/GenBank/DDBJ databases">
        <title>Whole genome sequence of Eschrichtius robustus ER-17-0199.</title>
        <authorList>
            <person name="Bruniche-Olsen A."/>
            <person name="Black A.N."/>
            <person name="Fields C.J."/>
            <person name="Walden K."/>
            <person name="Dewoody J.A."/>
        </authorList>
    </citation>
    <scope>NUCLEOTIDE SEQUENCE [LARGE SCALE GENOMIC DNA]</scope>
    <source>
        <strain evidence="1">ER-17-0199</strain>
        <tissue evidence="1">Blubber</tissue>
    </source>
</reference>
<evidence type="ECO:0000313" key="2">
    <source>
        <dbReference type="Proteomes" id="UP001159641"/>
    </source>
</evidence>
<name>A0AB34H572_ESCRO</name>
<accession>A0AB34H572</accession>
<organism evidence="1 2">
    <name type="scientific">Eschrichtius robustus</name>
    <name type="common">California gray whale</name>
    <name type="synonym">Eschrichtius gibbosus</name>
    <dbReference type="NCBI Taxonomy" id="9764"/>
    <lineage>
        <taxon>Eukaryota</taxon>
        <taxon>Metazoa</taxon>
        <taxon>Chordata</taxon>
        <taxon>Craniata</taxon>
        <taxon>Vertebrata</taxon>
        <taxon>Euteleostomi</taxon>
        <taxon>Mammalia</taxon>
        <taxon>Eutheria</taxon>
        <taxon>Laurasiatheria</taxon>
        <taxon>Artiodactyla</taxon>
        <taxon>Whippomorpha</taxon>
        <taxon>Cetacea</taxon>
        <taxon>Mysticeti</taxon>
        <taxon>Eschrichtiidae</taxon>
        <taxon>Eschrichtius</taxon>
    </lineage>
</organism>